<dbReference type="AlphaFoldDB" id="A0A0E9UMX5"/>
<evidence type="ECO:0000313" key="1">
    <source>
        <dbReference type="EMBL" id="JAH66283.1"/>
    </source>
</evidence>
<accession>A0A0E9UMX5</accession>
<sequence>MAFGTCILKFREKTTSPFPNSSCFSANRAYMISPACEKRSNDLNAMTHIFSREKHRT</sequence>
<name>A0A0E9UMX5_ANGAN</name>
<organism evidence="1">
    <name type="scientific">Anguilla anguilla</name>
    <name type="common">European freshwater eel</name>
    <name type="synonym">Muraena anguilla</name>
    <dbReference type="NCBI Taxonomy" id="7936"/>
    <lineage>
        <taxon>Eukaryota</taxon>
        <taxon>Metazoa</taxon>
        <taxon>Chordata</taxon>
        <taxon>Craniata</taxon>
        <taxon>Vertebrata</taxon>
        <taxon>Euteleostomi</taxon>
        <taxon>Actinopterygii</taxon>
        <taxon>Neopterygii</taxon>
        <taxon>Teleostei</taxon>
        <taxon>Anguilliformes</taxon>
        <taxon>Anguillidae</taxon>
        <taxon>Anguilla</taxon>
    </lineage>
</organism>
<dbReference type="EMBL" id="GBXM01042294">
    <property type="protein sequence ID" value="JAH66283.1"/>
    <property type="molecule type" value="Transcribed_RNA"/>
</dbReference>
<proteinExistence type="predicted"/>
<protein>
    <submittedName>
        <fullName evidence="1">Uncharacterized protein</fullName>
    </submittedName>
</protein>
<reference evidence="1" key="2">
    <citation type="journal article" date="2015" name="Fish Shellfish Immunol.">
        <title>Early steps in the European eel (Anguilla anguilla)-Vibrio vulnificus interaction in the gills: Role of the RtxA13 toxin.</title>
        <authorList>
            <person name="Callol A."/>
            <person name="Pajuelo D."/>
            <person name="Ebbesson L."/>
            <person name="Teles M."/>
            <person name="MacKenzie S."/>
            <person name="Amaro C."/>
        </authorList>
    </citation>
    <scope>NUCLEOTIDE SEQUENCE</scope>
</reference>
<reference evidence="1" key="1">
    <citation type="submission" date="2014-11" db="EMBL/GenBank/DDBJ databases">
        <authorList>
            <person name="Amaro Gonzalez C."/>
        </authorList>
    </citation>
    <scope>NUCLEOTIDE SEQUENCE</scope>
</reference>